<dbReference type="AlphaFoldDB" id="A0A150X4X5"/>
<proteinExistence type="predicted"/>
<dbReference type="InterPro" id="IPR036412">
    <property type="entry name" value="HAD-like_sf"/>
</dbReference>
<reference evidence="2 3" key="1">
    <citation type="submission" date="2016-01" db="EMBL/GenBank/DDBJ databases">
        <title>Genome sequencing of Roseivirga spongicola UST030701-084.</title>
        <authorList>
            <person name="Selvaratnam C."/>
            <person name="Thevarajoo S."/>
            <person name="Goh K.M."/>
            <person name="Ee R."/>
            <person name="Chan K.-G."/>
            <person name="Chong C.S."/>
        </authorList>
    </citation>
    <scope>NUCLEOTIDE SEQUENCE [LARGE SCALE GENOMIC DNA]</scope>
    <source>
        <strain evidence="2 3">UST030701-084</strain>
    </source>
</reference>
<dbReference type="Proteomes" id="UP000075606">
    <property type="component" value="Unassembled WGS sequence"/>
</dbReference>
<dbReference type="Gene3D" id="1.10.150.240">
    <property type="entry name" value="Putative phosphatase, domain 2"/>
    <property type="match status" value="1"/>
</dbReference>
<dbReference type="SFLD" id="SFLDG01129">
    <property type="entry name" value="C1.5:_HAD__Beta-PGM__Phosphata"/>
    <property type="match status" value="1"/>
</dbReference>
<keyword evidence="3" id="KW-1185">Reference proteome</keyword>
<dbReference type="SFLD" id="SFLDS00003">
    <property type="entry name" value="Haloacid_Dehalogenase"/>
    <property type="match status" value="1"/>
</dbReference>
<keyword evidence="1" id="KW-0378">Hydrolase</keyword>
<dbReference type="Pfam" id="PF00702">
    <property type="entry name" value="Hydrolase"/>
    <property type="match status" value="1"/>
</dbReference>
<dbReference type="SUPFAM" id="SSF56784">
    <property type="entry name" value="HAD-like"/>
    <property type="match status" value="1"/>
</dbReference>
<dbReference type="PANTHER" id="PTHR43316">
    <property type="entry name" value="HYDROLASE, HALOACID DELAHOGENASE-RELATED"/>
    <property type="match status" value="1"/>
</dbReference>
<organism evidence="2 3">
    <name type="scientific">Roseivirga spongicola</name>
    <dbReference type="NCBI Taxonomy" id="333140"/>
    <lineage>
        <taxon>Bacteria</taxon>
        <taxon>Pseudomonadati</taxon>
        <taxon>Bacteroidota</taxon>
        <taxon>Cytophagia</taxon>
        <taxon>Cytophagales</taxon>
        <taxon>Roseivirgaceae</taxon>
        <taxon>Roseivirga</taxon>
    </lineage>
</organism>
<accession>A0A150X4X5</accession>
<gene>
    <name evidence="2" type="ORF">AWW68_13845</name>
</gene>
<dbReference type="EMBL" id="LRPC01000028">
    <property type="protein sequence ID" value="KYG73758.1"/>
    <property type="molecule type" value="Genomic_DNA"/>
</dbReference>
<dbReference type="RefSeq" id="WP_068222565.1">
    <property type="nucleotide sequence ID" value="NZ_LRPC01000028.1"/>
</dbReference>
<dbReference type="STRING" id="333140.AWW68_13845"/>
<sequence length="232" mass="26768">MDKIKTIAFDADDTLWMNEPIFTDTRLKFEEILGKYISINENLEKELYSVESRNLKLFGYGIKGFTLSMVESALELTNYAIKGKDIERIILLGKEMLEHPVQVLPDIEEVLDILENHYHLMIITKGDLWDQENKIARSGLMRYFNTVEIVSEKNTATYREVLKRNSINAAEFLMIGNSLKSDVLPVIEMGSQAIHIPFHDTWTHEMIDKSEVNELTYIEMSSVSKLPEYLGV</sequence>
<protein>
    <submittedName>
        <fullName evidence="2">Haloacid dehalogenase</fullName>
    </submittedName>
</protein>
<comment type="caution">
    <text evidence="2">The sequence shown here is derived from an EMBL/GenBank/DDBJ whole genome shotgun (WGS) entry which is preliminary data.</text>
</comment>
<dbReference type="GO" id="GO:0016787">
    <property type="term" value="F:hydrolase activity"/>
    <property type="evidence" value="ECO:0007669"/>
    <property type="project" value="UniProtKB-KW"/>
</dbReference>
<dbReference type="Gene3D" id="3.40.50.1000">
    <property type="entry name" value="HAD superfamily/HAD-like"/>
    <property type="match status" value="1"/>
</dbReference>
<evidence type="ECO:0000313" key="2">
    <source>
        <dbReference type="EMBL" id="KYG73758.1"/>
    </source>
</evidence>
<name>A0A150X4X5_9BACT</name>
<evidence type="ECO:0000256" key="1">
    <source>
        <dbReference type="ARBA" id="ARBA00022801"/>
    </source>
</evidence>
<dbReference type="InterPro" id="IPR023214">
    <property type="entry name" value="HAD_sf"/>
</dbReference>
<dbReference type="InterPro" id="IPR023198">
    <property type="entry name" value="PGP-like_dom2"/>
</dbReference>
<evidence type="ECO:0000313" key="3">
    <source>
        <dbReference type="Proteomes" id="UP000075606"/>
    </source>
</evidence>
<dbReference type="InterPro" id="IPR051540">
    <property type="entry name" value="S-2-haloacid_dehalogenase"/>
</dbReference>
<dbReference type="OrthoDB" id="6101375at2"/>
<dbReference type="PANTHER" id="PTHR43316:SF8">
    <property type="entry name" value="HAD FAMILY HYDROLASE"/>
    <property type="match status" value="1"/>
</dbReference>